<organism evidence="12">
    <name type="scientific">Trypanosoma congolense</name>
    <dbReference type="NCBI Taxonomy" id="5692"/>
    <lineage>
        <taxon>Eukaryota</taxon>
        <taxon>Discoba</taxon>
        <taxon>Euglenozoa</taxon>
        <taxon>Kinetoplastea</taxon>
        <taxon>Metakinetoplastina</taxon>
        <taxon>Trypanosomatida</taxon>
        <taxon>Trypanosomatidae</taxon>
        <taxon>Trypanosoma</taxon>
        <taxon>Nannomonas</taxon>
    </lineage>
</organism>
<dbReference type="AlphaFoldDB" id="Q26860"/>
<feature type="region of interest" description="Disordered" evidence="9">
    <location>
        <begin position="399"/>
        <end position="424"/>
    </location>
</feature>
<sequence length="445" mass="47644">MSKAGQICLAYLFVVGNMLRGFSATAPAKNQAEFSLLCTIYNIAATPPNHLYDASELFKIEREIDEINASLSDEKWFNEIAKAEDASKLGEDFKTENDITEESWSRWKAAVSATAAKGGKFPRLSSDGNGKKLALAKLKNIANQVGQVRRKIEGHGQEKDLNEAKKFFDKAIYGETAGGEWPKDGYPVATSRQATCGTSATAAGTASGQSLIQDFLCLCGKQGSSNDADGKECTVKPPVAASWAAAGGGSTGTDKSGEATWREIKAGCNRTGTRRGTRTSADNLQAAIEAFLHALASKLSGTTSLPGVFGATQGTDLSNGCKGQINSNDGICVVYGTDPAQWTTKIVWLKNMIEALKLLRKAEDATSSIQADLSHLKMLQHRAEEVYLEAQTAVELEKTNFEGPKGNQSQRQNPSIPADKTTAQEPNAASIANLPRFILPWALLI</sequence>
<protein>
    <submittedName>
        <fullName evidence="12">Variable surface glycoprotein</fullName>
    </submittedName>
</protein>
<keyword evidence="6" id="KW-0472">Membrane</keyword>
<evidence type="ECO:0000259" key="11">
    <source>
        <dbReference type="Pfam" id="PF13206"/>
    </source>
</evidence>
<evidence type="ECO:0000256" key="10">
    <source>
        <dbReference type="SAM" id="SignalP"/>
    </source>
</evidence>
<proteinExistence type="evidence at transcript level"/>
<keyword evidence="7" id="KW-0325">Glycoprotein</keyword>
<comment type="function">
    <text evidence="1">VSG forms a coat on the surface of the parasite. The trypanosome evades the immune response of the host by expressing a series of antigenically distinct VSGs from an estimated 1000 VSG genes.</text>
</comment>
<feature type="domain" description="Trypanosome variant surface glycoprotein B-type N-terminal" evidence="11">
    <location>
        <begin position="21"/>
        <end position="377"/>
    </location>
</feature>
<evidence type="ECO:0000256" key="2">
    <source>
        <dbReference type="ARBA" id="ARBA00004609"/>
    </source>
</evidence>
<evidence type="ECO:0000256" key="1">
    <source>
        <dbReference type="ARBA" id="ARBA00002523"/>
    </source>
</evidence>
<dbReference type="VEuPathDB" id="TriTrypDB:TcIL3000_0_10510"/>
<comment type="subcellular location">
    <subcellularLocation>
        <location evidence="2">Cell membrane</location>
        <topology evidence="2">Lipid-anchor</topology>
        <topology evidence="2">GPI-anchor</topology>
    </subcellularLocation>
</comment>
<evidence type="ECO:0000256" key="9">
    <source>
        <dbReference type="SAM" id="MobiDB-lite"/>
    </source>
</evidence>
<dbReference type="VEuPathDB" id="TriTrypDB:TcIL3000.A.H_000153000"/>
<evidence type="ECO:0000256" key="5">
    <source>
        <dbReference type="ARBA" id="ARBA00022729"/>
    </source>
</evidence>
<evidence type="ECO:0000256" key="3">
    <source>
        <dbReference type="ARBA" id="ARBA00022475"/>
    </source>
</evidence>
<evidence type="ECO:0000256" key="6">
    <source>
        <dbReference type="ARBA" id="ARBA00023136"/>
    </source>
</evidence>
<evidence type="ECO:0000256" key="8">
    <source>
        <dbReference type="ARBA" id="ARBA00023288"/>
    </source>
</evidence>
<feature type="chain" id="PRO_5004202882" evidence="10">
    <location>
        <begin position="25"/>
        <end position="445"/>
    </location>
</feature>
<name>Q26860_TRYCO</name>
<feature type="signal peptide" evidence="10">
    <location>
        <begin position="1"/>
        <end position="24"/>
    </location>
</feature>
<keyword evidence="3" id="KW-1003">Cell membrane</keyword>
<evidence type="ECO:0000313" key="12">
    <source>
        <dbReference type="EMBL" id="AAA16960.1"/>
    </source>
</evidence>
<dbReference type="GO" id="GO:0005886">
    <property type="term" value="C:plasma membrane"/>
    <property type="evidence" value="ECO:0007669"/>
    <property type="project" value="UniProtKB-SubCell"/>
</dbReference>
<keyword evidence="5 10" id="KW-0732">Signal</keyword>
<dbReference type="Pfam" id="PF13206">
    <property type="entry name" value="VSG_B"/>
    <property type="match status" value="1"/>
</dbReference>
<evidence type="ECO:0000256" key="4">
    <source>
        <dbReference type="ARBA" id="ARBA00022622"/>
    </source>
</evidence>
<dbReference type="EMBL" id="U07141">
    <property type="protein sequence ID" value="AAA16960.1"/>
    <property type="molecule type" value="mRNA"/>
</dbReference>
<accession>Q26860</accession>
<reference evidence="12" key="1">
    <citation type="submission" date="1994-02" db="EMBL/GenBank/DDBJ databases">
        <title>Sequence analysis of transcripts encoding Trypanosoma (Nannomonas) congolense variable surface glycoproteins.</title>
        <authorList>
            <person name="Urakawa T."/>
            <person name="Eshita Y."/>
            <person name="Majiwa P.A."/>
        </authorList>
    </citation>
    <scope>NUCLEOTIDE SEQUENCE OF 1-413</scope>
    <source>
        <strain evidence="12">IL X4</strain>
    </source>
</reference>
<dbReference type="GO" id="GO:0098552">
    <property type="term" value="C:side of membrane"/>
    <property type="evidence" value="ECO:0007669"/>
    <property type="project" value="UniProtKB-KW"/>
</dbReference>
<keyword evidence="8" id="KW-0449">Lipoprotein</keyword>
<keyword evidence="4" id="KW-0336">GPI-anchor</keyword>
<dbReference type="InterPro" id="IPR025932">
    <property type="entry name" value="Trypano_VSG_B_N_dom"/>
</dbReference>
<feature type="compositionally biased region" description="Polar residues" evidence="9">
    <location>
        <begin position="406"/>
        <end position="424"/>
    </location>
</feature>
<evidence type="ECO:0000256" key="7">
    <source>
        <dbReference type="ARBA" id="ARBA00023180"/>
    </source>
</evidence>